<dbReference type="Proteomes" id="UP001066276">
    <property type="component" value="Chromosome 3_1"/>
</dbReference>
<evidence type="ECO:0000313" key="2">
    <source>
        <dbReference type="EMBL" id="KAJ1187851.1"/>
    </source>
</evidence>
<gene>
    <name evidence="2" type="ORF">NDU88_004619</name>
</gene>
<protein>
    <recommendedName>
        <fullName evidence="1">Reverse transcriptase domain-containing protein</fullName>
    </recommendedName>
</protein>
<reference evidence="2" key="1">
    <citation type="journal article" date="2022" name="bioRxiv">
        <title>Sequencing and chromosome-scale assembly of the giantPleurodeles waltlgenome.</title>
        <authorList>
            <person name="Brown T."/>
            <person name="Elewa A."/>
            <person name="Iarovenko S."/>
            <person name="Subramanian E."/>
            <person name="Araus A.J."/>
            <person name="Petzold A."/>
            <person name="Susuki M."/>
            <person name="Suzuki K.-i.T."/>
            <person name="Hayashi T."/>
            <person name="Toyoda A."/>
            <person name="Oliveira C."/>
            <person name="Osipova E."/>
            <person name="Leigh N.D."/>
            <person name="Simon A."/>
            <person name="Yun M.H."/>
        </authorList>
    </citation>
    <scope>NUCLEOTIDE SEQUENCE</scope>
    <source>
        <strain evidence="2">20211129_DDA</strain>
        <tissue evidence="2">Liver</tissue>
    </source>
</reference>
<sequence>MYRASCQQGELPPSLCEALVVVIPKPGKDPIEVVSCRPLSMLNIDKILGKTLANRLLPVISTLIHPDQCGFVLRRATYHSTRRLGHIIDAVFRDTDHTVAAFLDFKKAFNTFSWAYLKQVLE</sequence>
<dbReference type="Pfam" id="PF00078">
    <property type="entry name" value="RVT_1"/>
    <property type="match status" value="1"/>
</dbReference>
<evidence type="ECO:0000313" key="3">
    <source>
        <dbReference type="Proteomes" id="UP001066276"/>
    </source>
</evidence>
<dbReference type="InterPro" id="IPR000477">
    <property type="entry name" value="RT_dom"/>
</dbReference>
<accession>A0AAV7UGZ3</accession>
<dbReference type="AlphaFoldDB" id="A0AAV7UGZ3"/>
<organism evidence="2 3">
    <name type="scientific">Pleurodeles waltl</name>
    <name type="common">Iberian ribbed newt</name>
    <dbReference type="NCBI Taxonomy" id="8319"/>
    <lineage>
        <taxon>Eukaryota</taxon>
        <taxon>Metazoa</taxon>
        <taxon>Chordata</taxon>
        <taxon>Craniata</taxon>
        <taxon>Vertebrata</taxon>
        <taxon>Euteleostomi</taxon>
        <taxon>Amphibia</taxon>
        <taxon>Batrachia</taxon>
        <taxon>Caudata</taxon>
        <taxon>Salamandroidea</taxon>
        <taxon>Salamandridae</taxon>
        <taxon>Pleurodelinae</taxon>
        <taxon>Pleurodeles</taxon>
    </lineage>
</organism>
<evidence type="ECO:0000259" key="1">
    <source>
        <dbReference type="Pfam" id="PF00078"/>
    </source>
</evidence>
<comment type="caution">
    <text evidence="2">The sequence shown here is derived from an EMBL/GenBank/DDBJ whole genome shotgun (WGS) entry which is preliminary data.</text>
</comment>
<feature type="domain" description="Reverse transcriptase" evidence="1">
    <location>
        <begin position="23"/>
        <end position="118"/>
    </location>
</feature>
<proteinExistence type="predicted"/>
<name>A0AAV7UGZ3_PLEWA</name>
<keyword evidence="3" id="KW-1185">Reference proteome</keyword>
<dbReference type="PANTHER" id="PTHR19446">
    <property type="entry name" value="REVERSE TRANSCRIPTASES"/>
    <property type="match status" value="1"/>
</dbReference>
<dbReference type="EMBL" id="JANPWB010000005">
    <property type="protein sequence ID" value="KAJ1187851.1"/>
    <property type="molecule type" value="Genomic_DNA"/>
</dbReference>